<dbReference type="Proteomes" id="UP000460549">
    <property type="component" value="Unassembled WGS sequence"/>
</dbReference>
<keyword evidence="1" id="KW-0812">Transmembrane</keyword>
<accession>A0A7X2PAQ9</accession>
<evidence type="ECO:0000313" key="3">
    <source>
        <dbReference type="Proteomes" id="UP000460549"/>
    </source>
</evidence>
<reference evidence="2 3" key="1">
    <citation type="submission" date="2019-08" db="EMBL/GenBank/DDBJ databases">
        <title>In-depth cultivation of the pig gut microbiome towards novel bacterial diversity and tailored functional studies.</title>
        <authorList>
            <person name="Wylensek D."/>
            <person name="Hitch T.C.A."/>
            <person name="Clavel T."/>
        </authorList>
    </citation>
    <scope>NUCLEOTIDE SEQUENCE [LARGE SCALE GENOMIC DNA]</scope>
    <source>
        <strain evidence="2 3">NM-380-WT-3C1</strain>
    </source>
</reference>
<gene>
    <name evidence="2" type="ORF">FYJ80_01260</name>
</gene>
<keyword evidence="1" id="KW-0472">Membrane</keyword>
<feature type="transmembrane region" description="Helical" evidence="1">
    <location>
        <begin position="5"/>
        <end position="25"/>
    </location>
</feature>
<keyword evidence="1" id="KW-1133">Transmembrane helix</keyword>
<comment type="caution">
    <text evidence="2">The sequence shown here is derived from an EMBL/GenBank/DDBJ whole genome shotgun (WGS) entry which is preliminary data.</text>
</comment>
<keyword evidence="3" id="KW-1185">Reference proteome</keyword>
<protein>
    <submittedName>
        <fullName evidence="2">DUF1294 domain-containing protein</fullName>
    </submittedName>
</protein>
<dbReference type="AlphaFoldDB" id="A0A7X2PAQ9"/>
<organism evidence="2 3">
    <name type="scientific">Bullifex porci</name>
    <dbReference type="NCBI Taxonomy" id="2606638"/>
    <lineage>
        <taxon>Bacteria</taxon>
        <taxon>Pseudomonadati</taxon>
        <taxon>Spirochaetota</taxon>
        <taxon>Spirochaetia</taxon>
        <taxon>Spirochaetales</taxon>
        <taxon>Spirochaetaceae</taxon>
        <taxon>Bullifex</taxon>
    </lineage>
</organism>
<feature type="transmembrane region" description="Helical" evidence="1">
    <location>
        <begin position="71"/>
        <end position="91"/>
    </location>
</feature>
<feature type="transmembrane region" description="Helical" evidence="1">
    <location>
        <begin position="31"/>
        <end position="59"/>
    </location>
</feature>
<dbReference type="Pfam" id="PF06961">
    <property type="entry name" value="DUF1294"/>
    <property type="match status" value="1"/>
</dbReference>
<evidence type="ECO:0000313" key="2">
    <source>
        <dbReference type="EMBL" id="MSU05414.1"/>
    </source>
</evidence>
<dbReference type="EMBL" id="VUNN01000002">
    <property type="protein sequence ID" value="MSU05414.1"/>
    <property type="molecule type" value="Genomic_DNA"/>
</dbReference>
<evidence type="ECO:0000256" key="1">
    <source>
        <dbReference type="SAM" id="Phobius"/>
    </source>
</evidence>
<dbReference type="InterPro" id="IPR010718">
    <property type="entry name" value="DUF1294"/>
</dbReference>
<name>A0A7X2PAQ9_9SPIO</name>
<sequence length="126" mass="14419">MLSRVIISCLVVIQTIIYLIFKGFISNKITFAFWSILVKYPISFIYLALINIITFLFYLKDKKAAEKGKDRVKIATLLFLSFIGGSLGALLGMYGLRHKTNKSYFTIGIPLMIIMQIFTLFYLSNI</sequence>
<feature type="transmembrane region" description="Helical" evidence="1">
    <location>
        <begin position="103"/>
        <end position="123"/>
    </location>
</feature>
<proteinExistence type="predicted"/>